<keyword evidence="13" id="KW-1185">Reference proteome</keyword>
<comment type="caution">
    <text evidence="12">The sequence shown here is derived from an EMBL/GenBank/DDBJ whole genome shotgun (WGS) entry which is preliminary data.</text>
</comment>
<feature type="transmembrane region" description="Helical" evidence="10">
    <location>
        <begin position="240"/>
        <end position="260"/>
    </location>
</feature>
<feature type="transmembrane region" description="Helical" evidence="10">
    <location>
        <begin position="103"/>
        <end position="126"/>
    </location>
</feature>
<evidence type="ECO:0000256" key="3">
    <source>
        <dbReference type="ARBA" id="ARBA00022692"/>
    </source>
</evidence>
<proteinExistence type="inferred from homology"/>
<keyword evidence="4 10" id="KW-1133">Transmembrane helix</keyword>
<dbReference type="Pfam" id="PF00001">
    <property type="entry name" value="7tm_1"/>
    <property type="match status" value="1"/>
</dbReference>
<evidence type="ECO:0000256" key="2">
    <source>
        <dbReference type="ARBA" id="ARBA00010663"/>
    </source>
</evidence>
<name>A0AAD9V3K0_ACRCE</name>
<dbReference type="InterPro" id="IPR000611">
    <property type="entry name" value="NPY_rcpt"/>
</dbReference>
<organism evidence="12 13">
    <name type="scientific">Acropora cervicornis</name>
    <name type="common">Staghorn coral</name>
    <dbReference type="NCBI Taxonomy" id="6130"/>
    <lineage>
        <taxon>Eukaryota</taxon>
        <taxon>Metazoa</taxon>
        <taxon>Cnidaria</taxon>
        <taxon>Anthozoa</taxon>
        <taxon>Hexacorallia</taxon>
        <taxon>Scleractinia</taxon>
        <taxon>Astrocoeniina</taxon>
        <taxon>Acroporidae</taxon>
        <taxon>Acropora</taxon>
    </lineage>
</organism>
<dbReference type="SMART" id="SM01381">
    <property type="entry name" value="7TM_GPCR_Srsx"/>
    <property type="match status" value="1"/>
</dbReference>
<reference evidence="12" key="1">
    <citation type="journal article" date="2023" name="G3 (Bethesda)">
        <title>Whole genome assembly and annotation of the endangered Caribbean coral Acropora cervicornis.</title>
        <authorList>
            <person name="Selwyn J.D."/>
            <person name="Vollmer S.V."/>
        </authorList>
    </citation>
    <scope>NUCLEOTIDE SEQUENCE</scope>
    <source>
        <strain evidence="12">K2</strain>
    </source>
</reference>
<feature type="transmembrane region" description="Helical" evidence="10">
    <location>
        <begin position="191"/>
        <end position="212"/>
    </location>
</feature>
<evidence type="ECO:0000256" key="5">
    <source>
        <dbReference type="ARBA" id="ARBA00023040"/>
    </source>
</evidence>
<dbReference type="GO" id="GO:0005886">
    <property type="term" value="C:plasma membrane"/>
    <property type="evidence" value="ECO:0007669"/>
    <property type="project" value="TreeGrafter"/>
</dbReference>
<dbReference type="AlphaFoldDB" id="A0AAD9V3K0"/>
<feature type="transmembrane region" description="Helical" evidence="10">
    <location>
        <begin position="147"/>
        <end position="165"/>
    </location>
</feature>
<comment type="similarity">
    <text evidence="2 9">Belongs to the G-protein coupled receptor 1 family.</text>
</comment>
<dbReference type="PRINTS" id="PR00237">
    <property type="entry name" value="GPCRRHODOPSN"/>
</dbReference>
<reference evidence="12" key="2">
    <citation type="journal article" date="2023" name="Science">
        <title>Genomic signatures of disease resistance in endangered staghorn corals.</title>
        <authorList>
            <person name="Vollmer S.V."/>
            <person name="Selwyn J.D."/>
            <person name="Despard B.A."/>
            <person name="Roesel C.L."/>
        </authorList>
    </citation>
    <scope>NUCLEOTIDE SEQUENCE</scope>
    <source>
        <strain evidence="12">K2</strain>
    </source>
</reference>
<dbReference type="PANTHER" id="PTHR45695">
    <property type="entry name" value="LEUCOKININ RECEPTOR-RELATED"/>
    <property type="match status" value="1"/>
</dbReference>
<comment type="subcellular location">
    <subcellularLocation>
        <location evidence="1">Membrane</location>
        <topology evidence="1">Multi-pass membrane protein</topology>
    </subcellularLocation>
</comment>
<evidence type="ECO:0000313" key="12">
    <source>
        <dbReference type="EMBL" id="KAK2559984.1"/>
    </source>
</evidence>
<evidence type="ECO:0000256" key="10">
    <source>
        <dbReference type="SAM" id="Phobius"/>
    </source>
</evidence>
<sequence length="328" mass="36718">MEINQEILKKEDKLKGTSGSIADLFVLGFALAITPFCLLGLIGNILVVRIVHKTREMHTTTNYLLANLAVSDAIVILLIPMHFAYSGGFGFLVENFGKFSCKFVVIGDIAMASSATTLSVIAVERYHAILKPFSSNLRLNEENIKKALALIWIFNAVLGFPGFLLNEWNEEKNYTSCDGPWGFKPSLGSNIYSIIYFVFTAYIPIVVFLFCYGSLIKGLYFSNDICAESTNEDNSEKKKLLVTFILATSGFLLGYGPFALSNTISFGKEKEFYFYIRQKVVLLFLLTISLCLNPVLYAFRSSNFKEGFKRVFVLRSSRTVEQNATQLA</sequence>
<dbReference type="Gene3D" id="1.20.1070.10">
    <property type="entry name" value="Rhodopsin 7-helix transmembrane proteins"/>
    <property type="match status" value="1"/>
</dbReference>
<keyword evidence="8 9" id="KW-0807">Transducer</keyword>
<dbReference type="PRINTS" id="PR01012">
    <property type="entry name" value="NRPEPTIDEYR"/>
</dbReference>
<evidence type="ECO:0000256" key="8">
    <source>
        <dbReference type="ARBA" id="ARBA00023224"/>
    </source>
</evidence>
<feature type="transmembrane region" description="Helical" evidence="10">
    <location>
        <begin position="280"/>
        <end position="299"/>
    </location>
</feature>
<dbReference type="PROSITE" id="PS00237">
    <property type="entry name" value="G_PROTEIN_RECEP_F1_1"/>
    <property type="match status" value="1"/>
</dbReference>
<dbReference type="GO" id="GO:0004983">
    <property type="term" value="F:neuropeptide Y receptor activity"/>
    <property type="evidence" value="ECO:0007669"/>
    <property type="project" value="InterPro"/>
</dbReference>
<evidence type="ECO:0000256" key="1">
    <source>
        <dbReference type="ARBA" id="ARBA00004141"/>
    </source>
</evidence>
<dbReference type="CDD" id="cd00637">
    <property type="entry name" value="7tm_classA_rhodopsin-like"/>
    <property type="match status" value="1"/>
</dbReference>
<evidence type="ECO:0000259" key="11">
    <source>
        <dbReference type="PROSITE" id="PS50262"/>
    </source>
</evidence>
<evidence type="ECO:0000256" key="7">
    <source>
        <dbReference type="ARBA" id="ARBA00023170"/>
    </source>
</evidence>
<keyword evidence="3 9" id="KW-0812">Transmembrane</keyword>
<feature type="transmembrane region" description="Helical" evidence="10">
    <location>
        <begin position="63"/>
        <end position="83"/>
    </location>
</feature>
<dbReference type="PROSITE" id="PS50262">
    <property type="entry name" value="G_PROTEIN_RECEP_F1_2"/>
    <property type="match status" value="1"/>
</dbReference>
<dbReference type="InterPro" id="IPR000276">
    <property type="entry name" value="GPCR_Rhodpsn"/>
</dbReference>
<protein>
    <submittedName>
        <fullName evidence="12">Mu-type opioid receptor</fullName>
    </submittedName>
</protein>
<gene>
    <name evidence="12" type="ORF">P5673_017568</name>
</gene>
<evidence type="ECO:0000256" key="6">
    <source>
        <dbReference type="ARBA" id="ARBA00023136"/>
    </source>
</evidence>
<dbReference type="SUPFAM" id="SSF81321">
    <property type="entry name" value="Family A G protein-coupled receptor-like"/>
    <property type="match status" value="1"/>
</dbReference>
<keyword evidence="7 9" id="KW-0675">Receptor</keyword>
<dbReference type="InterPro" id="IPR017452">
    <property type="entry name" value="GPCR_Rhodpsn_7TM"/>
</dbReference>
<accession>A0AAD9V3K0</accession>
<dbReference type="PANTHER" id="PTHR45695:SF9">
    <property type="entry name" value="LEUCOKININ RECEPTOR"/>
    <property type="match status" value="1"/>
</dbReference>
<evidence type="ECO:0000313" key="13">
    <source>
        <dbReference type="Proteomes" id="UP001249851"/>
    </source>
</evidence>
<feature type="transmembrane region" description="Helical" evidence="10">
    <location>
        <begin position="24"/>
        <end position="51"/>
    </location>
</feature>
<dbReference type="Proteomes" id="UP001249851">
    <property type="component" value="Unassembled WGS sequence"/>
</dbReference>
<evidence type="ECO:0000256" key="4">
    <source>
        <dbReference type="ARBA" id="ARBA00022989"/>
    </source>
</evidence>
<keyword evidence="6 10" id="KW-0472">Membrane</keyword>
<dbReference type="EMBL" id="JARQWQ010000038">
    <property type="protein sequence ID" value="KAK2559984.1"/>
    <property type="molecule type" value="Genomic_DNA"/>
</dbReference>
<keyword evidence="5 9" id="KW-0297">G-protein coupled receptor</keyword>
<feature type="domain" description="G-protein coupled receptors family 1 profile" evidence="11">
    <location>
        <begin position="43"/>
        <end position="297"/>
    </location>
</feature>
<evidence type="ECO:0000256" key="9">
    <source>
        <dbReference type="RuleBase" id="RU000688"/>
    </source>
</evidence>